<reference evidence="11 12" key="1">
    <citation type="submission" date="2020-02" db="EMBL/GenBank/DDBJ databases">
        <authorList>
            <person name="Ferguson B K."/>
        </authorList>
    </citation>
    <scope>NUCLEOTIDE SEQUENCE [LARGE SCALE GENOMIC DNA]</scope>
</reference>
<dbReference type="Proteomes" id="UP000479000">
    <property type="component" value="Unassembled WGS sequence"/>
</dbReference>
<feature type="region of interest" description="Disordered" evidence="9">
    <location>
        <begin position="124"/>
        <end position="201"/>
    </location>
</feature>
<gene>
    <name evidence="11" type="ORF">NTEN_LOCUS17434</name>
</gene>
<dbReference type="PANTHER" id="PTHR46074:SF5">
    <property type="entry name" value="LIM DOMAIN-CONTAINING PROTEIN C"/>
    <property type="match status" value="1"/>
</dbReference>
<feature type="non-terminal residue" evidence="11">
    <location>
        <position position="389"/>
    </location>
</feature>
<keyword evidence="3 8" id="KW-0862">Zinc</keyword>
<evidence type="ECO:0000256" key="2">
    <source>
        <dbReference type="ARBA" id="ARBA00022723"/>
    </source>
</evidence>
<dbReference type="EMBL" id="CADCXU010025630">
    <property type="protein sequence ID" value="CAB0012735.1"/>
    <property type="molecule type" value="Genomic_DNA"/>
</dbReference>
<sequence>MFSAERKTSLGKDWHGACLRCEKCNKTLTPGSHAEHDGKPYCTQPCYSALFGPGESPPEQLSVCPSVIIYNQWTITILPFTLARNRRVKIHVGHWASGELGQREAKEASGSYGQLRVRAKGQKHLRRAWKREERTSRAAGRARLVKDRPTSGSAAIIGRRTAGRSPPRRRLIGREPRGGISSESEPVPPLPSRSRRTPSAARDALCQLSIQQGAFQDGSRDASCAHRSPVVALKSKVPWYLLKWQMFPNSPSQPSVLQTPGDNNSIVFRPVQSVLEVETNLPQFDPCSHDIGLKVDGDGVLCLLSWVPSHRRPVQAHFYISEPLVSDHYELGTGFQVGAQVTMCPNRTILLRHQWKSDPTPHSSAFNMGYLVSPYPYHNGTPPTIPVSM</sequence>
<dbReference type="GO" id="GO:0046872">
    <property type="term" value="F:metal ion binding"/>
    <property type="evidence" value="ECO:0007669"/>
    <property type="project" value="UniProtKB-KW"/>
</dbReference>
<name>A0A6H5H5X4_9HEMI</name>
<evidence type="ECO:0000256" key="7">
    <source>
        <dbReference type="ARBA" id="ARBA00072537"/>
    </source>
</evidence>
<feature type="domain" description="LIM zinc-binding" evidence="10">
    <location>
        <begin position="1"/>
        <end position="53"/>
    </location>
</feature>
<evidence type="ECO:0000256" key="1">
    <source>
        <dbReference type="ARBA" id="ARBA00022481"/>
    </source>
</evidence>
<keyword evidence="12" id="KW-1185">Reference proteome</keyword>
<evidence type="ECO:0000256" key="8">
    <source>
        <dbReference type="PROSITE-ProRule" id="PRU00125"/>
    </source>
</evidence>
<dbReference type="Gene3D" id="2.10.110.10">
    <property type="entry name" value="Cysteine Rich Protein"/>
    <property type="match status" value="1"/>
</dbReference>
<protein>
    <recommendedName>
        <fullName evidence="7">Cysteine-rich protein 1</fullName>
    </recommendedName>
</protein>
<evidence type="ECO:0000313" key="12">
    <source>
        <dbReference type="Proteomes" id="UP000479000"/>
    </source>
</evidence>
<organism evidence="11 12">
    <name type="scientific">Nesidiocoris tenuis</name>
    <dbReference type="NCBI Taxonomy" id="355587"/>
    <lineage>
        <taxon>Eukaryota</taxon>
        <taxon>Metazoa</taxon>
        <taxon>Ecdysozoa</taxon>
        <taxon>Arthropoda</taxon>
        <taxon>Hexapoda</taxon>
        <taxon>Insecta</taxon>
        <taxon>Pterygota</taxon>
        <taxon>Neoptera</taxon>
        <taxon>Paraneoptera</taxon>
        <taxon>Hemiptera</taxon>
        <taxon>Heteroptera</taxon>
        <taxon>Panheteroptera</taxon>
        <taxon>Cimicomorpha</taxon>
        <taxon>Miridae</taxon>
        <taxon>Dicyphina</taxon>
        <taxon>Nesidiocoris</taxon>
    </lineage>
</organism>
<dbReference type="OrthoDB" id="25654at2759"/>
<evidence type="ECO:0000256" key="5">
    <source>
        <dbReference type="ARBA" id="ARBA00023038"/>
    </source>
</evidence>
<evidence type="ECO:0000256" key="4">
    <source>
        <dbReference type="ARBA" id="ARBA00022990"/>
    </source>
</evidence>
<evidence type="ECO:0000313" key="11">
    <source>
        <dbReference type="EMBL" id="CAB0012735.1"/>
    </source>
</evidence>
<keyword evidence="5 8" id="KW-0440">LIM domain</keyword>
<accession>A0A6H5H5X4</accession>
<dbReference type="SMART" id="SM00132">
    <property type="entry name" value="LIM"/>
    <property type="match status" value="1"/>
</dbReference>
<dbReference type="Pfam" id="PF00412">
    <property type="entry name" value="LIM"/>
    <property type="match status" value="1"/>
</dbReference>
<dbReference type="SUPFAM" id="SSF57716">
    <property type="entry name" value="Glucocorticoid receptor-like (DNA-binding domain)"/>
    <property type="match status" value="1"/>
</dbReference>
<dbReference type="PROSITE" id="PS50023">
    <property type="entry name" value="LIM_DOMAIN_2"/>
    <property type="match status" value="1"/>
</dbReference>
<keyword evidence="2 8" id="KW-0479">Metal-binding</keyword>
<dbReference type="PANTHER" id="PTHR46074">
    <property type="entry name" value="CYSTEINE-RICH PROTEIN CRIP FAMILY MEMBER"/>
    <property type="match status" value="1"/>
</dbReference>
<evidence type="ECO:0000256" key="9">
    <source>
        <dbReference type="SAM" id="MobiDB-lite"/>
    </source>
</evidence>
<comment type="function">
    <text evidence="6">Seems to have a role in zinc absorption and may function as an intracellular zinc transport protein.</text>
</comment>
<keyword evidence="4" id="KW-0007">Acetylation</keyword>
<keyword evidence="1" id="KW-0488">Methylation</keyword>
<dbReference type="InterPro" id="IPR001781">
    <property type="entry name" value="Znf_LIM"/>
</dbReference>
<dbReference type="AlphaFoldDB" id="A0A6H5H5X4"/>
<proteinExistence type="predicted"/>
<evidence type="ECO:0000256" key="6">
    <source>
        <dbReference type="ARBA" id="ARBA00055254"/>
    </source>
</evidence>
<evidence type="ECO:0000256" key="3">
    <source>
        <dbReference type="ARBA" id="ARBA00022833"/>
    </source>
</evidence>
<dbReference type="FunFam" id="2.10.110.10:FF:000054">
    <property type="entry name" value="Cysteine-rich protein 1"/>
    <property type="match status" value="1"/>
</dbReference>
<dbReference type="CDD" id="cd09401">
    <property type="entry name" value="LIM_TLP_like"/>
    <property type="match status" value="1"/>
</dbReference>
<evidence type="ECO:0000259" key="10">
    <source>
        <dbReference type="PROSITE" id="PS50023"/>
    </source>
</evidence>